<gene>
    <name evidence="1" type="ORF">TrRE_jg2602</name>
</gene>
<accession>A0A9W6ZYV7</accession>
<dbReference type="OrthoDB" id="185361at2759"/>
<keyword evidence="2" id="KW-1185">Reference proteome</keyword>
<reference evidence="1" key="1">
    <citation type="submission" date="2022-07" db="EMBL/GenBank/DDBJ databases">
        <title>Genome analysis of Parmales, a sister group of diatoms, reveals the evolutionary specialization of diatoms from phago-mixotrophs to photoautotrophs.</title>
        <authorList>
            <person name="Ban H."/>
            <person name="Sato S."/>
            <person name="Yoshikawa S."/>
            <person name="Kazumasa Y."/>
            <person name="Nakamura Y."/>
            <person name="Ichinomiya M."/>
            <person name="Saitoh K."/>
            <person name="Sato N."/>
            <person name="Blanc-Mathieu R."/>
            <person name="Endo H."/>
            <person name="Kuwata A."/>
            <person name="Ogata H."/>
        </authorList>
    </citation>
    <scope>NUCLEOTIDE SEQUENCE</scope>
</reference>
<evidence type="ECO:0000313" key="1">
    <source>
        <dbReference type="EMBL" id="GMH59625.1"/>
    </source>
</evidence>
<name>A0A9W6ZYV7_9STRA</name>
<evidence type="ECO:0000313" key="2">
    <source>
        <dbReference type="Proteomes" id="UP001165082"/>
    </source>
</evidence>
<protein>
    <submittedName>
        <fullName evidence="1">Uncharacterized protein</fullName>
    </submittedName>
</protein>
<sequence>MGQYSKKTEQKSVYDDNMKKRIAQKEHAILSLQNQILEKRRAMIKLKKDQETHRNGHFAKTRLTNWKKMYNIVKMPDESLRPPDKTFNVRVYSNMDRDMWDGGARGETLRGWFQKNAAQREIEHWSPQKTGYVVPNAAHQPKADVMQVDHYKSRILNRSPYSVPAEPAGKYFSLDDDGSNTIF</sequence>
<organism evidence="1 2">
    <name type="scientific">Triparma retinervis</name>
    <dbReference type="NCBI Taxonomy" id="2557542"/>
    <lineage>
        <taxon>Eukaryota</taxon>
        <taxon>Sar</taxon>
        <taxon>Stramenopiles</taxon>
        <taxon>Ochrophyta</taxon>
        <taxon>Bolidophyceae</taxon>
        <taxon>Parmales</taxon>
        <taxon>Triparmaceae</taxon>
        <taxon>Triparma</taxon>
    </lineage>
</organism>
<proteinExistence type="predicted"/>
<comment type="caution">
    <text evidence="1">The sequence shown here is derived from an EMBL/GenBank/DDBJ whole genome shotgun (WGS) entry which is preliminary data.</text>
</comment>
<dbReference type="EMBL" id="BRXZ01002314">
    <property type="protein sequence ID" value="GMH59625.1"/>
    <property type="molecule type" value="Genomic_DNA"/>
</dbReference>
<dbReference type="Proteomes" id="UP001165082">
    <property type="component" value="Unassembled WGS sequence"/>
</dbReference>
<dbReference type="AlphaFoldDB" id="A0A9W6ZYV7"/>